<reference evidence="2 3" key="1">
    <citation type="journal article" date="2015" name="Genome Announc.">
        <title>Genomes of Geoalkalibacter ferrihydriticus Z-0531T and Geoalkalibacter subterraneus Red1T, Two Haloalkaliphilic Metal-Reducing Deltaproteobacteria.</title>
        <authorList>
            <person name="Badalamenti J.P."/>
            <person name="Krajmalnik-Brown R."/>
            <person name="Torres C.I."/>
            <person name="Bond D.R."/>
        </authorList>
    </citation>
    <scope>NUCLEOTIDE SEQUENCE [LARGE SCALE GENOMIC DNA]</scope>
    <source>
        <strain evidence="2 3">Red1</strain>
    </source>
</reference>
<proteinExistence type="predicted"/>
<dbReference type="OrthoDB" id="5402478at2"/>
<keyword evidence="3" id="KW-1185">Reference proteome</keyword>
<dbReference type="AlphaFoldDB" id="A0A0B5FRD2"/>
<dbReference type="InterPro" id="IPR019587">
    <property type="entry name" value="Polyketide_cyclase/dehydratase"/>
</dbReference>
<evidence type="ECO:0008006" key="4">
    <source>
        <dbReference type="Google" id="ProtNLM"/>
    </source>
</evidence>
<dbReference type="Proteomes" id="UP000035036">
    <property type="component" value="Chromosome"/>
</dbReference>
<dbReference type="Gene3D" id="3.30.530.20">
    <property type="match status" value="1"/>
</dbReference>
<evidence type="ECO:0000313" key="2">
    <source>
        <dbReference type="EMBL" id="AJF07204.1"/>
    </source>
</evidence>
<evidence type="ECO:0000313" key="3">
    <source>
        <dbReference type="Proteomes" id="UP000035036"/>
    </source>
</evidence>
<keyword evidence="1" id="KW-0732">Signal</keyword>
<dbReference type="RefSeq" id="WP_040201047.1">
    <property type="nucleotide sequence ID" value="NZ_CP010311.1"/>
</dbReference>
<dbReference type="InterPro" id="IPR023393">
    <property type="entry name" value="START-like_dom_sf"/>
</dbReference>
<feature type="chain" id="PRO_5002117079" description="Polyketide cyclase/dehydrase" evidence="1">
    <location>
        <begin position="21"/>
        <end position="172"/>
    </location>
</feature>
<dbReference type="EMBL" id="CP010311">
    <property type="protein sequence ID" value="AJF07204.1"/>
    <property type="molecule type" value="Genomic_DNA"/>
</dbReference>
<organism evidence="2 3">
    <name type="scientific">Geoalkalibacter subterraneus</name>
    <dbReference type="NCBI Taxonomy" id="483547"/>
    <lineage>
        <taxon>Bacteria</taxon>
        <taxon>Pseudomonadati</taxon>
        <taxon>Thermodesulfobacteriota</taxon>
        <taxon>Desulfuromonadia</taxon>
        <taxon>Desulfuromonadales</taxon>
        <taxon>Geoalkalibacteraceae</taxon>
        <taxon>Geoalkalibacter</taxon>
    </lineage>
</organism>
<dbReference type="Pfam" id="PF10604">
    <property type="entry name" value="Polyketide_cyc2"/>
    <property type="match status" value="1"/>
</dbReference>
<dbReference type="STRING" id="483547.GSUB_12465"/>
<dbReference type="KEGG" id="gsb:GSUB_12465"/>
<feature type="signal peptide" evidence="1">
    <location>
        <begin position="1"/>
        <end position="20"/>
    </location>
</feature>
<gene>
    <name evidence="2" type="ORF">GSUB_12465</name>
</gene>
<evidence type="ECO:0000256" key="1">
    <source>
        <dbReference type="SAM" id="SignalP"/>
    </source>
</evidence>
<dbReference type="SUPFAM" id="SSF55961">
    <property type="entry name" value="Bet v1-like"/>
    <property type="match status" value="1"/>
</dbReference>
<name>A0A0B5FRD2_9BACT</name>
<dbReference type="HOGENOM" id="CLU_069867_5_1_7"/>
<protein>
    <recommendedName>
        <fullName evidence="4">Polyketide cyclase/dehydrase</fullName>
    </recommendedName>
</protein>
<accession>A0A0B5FRD2</accession>
<sequence length="172" mass="19004">MLKKVVVLLTLTLIAFGVMMATTSQSVFSVEDSIIIEVPLEQAWDLLAAVSAWPQWWPGVEAARVVPRLQAGARFELILRGDADTPPATIESLVKHKQLSWIRDGVLGSSTRTALRLSAHQGGTEVTLNSVIRGPQAFLARLTGRENFESYHRQVLESMRNRLETVDVDGAR</sequence>